<dbReference type="GO" id="GO:0032964">
    <property type="term" value="P:collagen biosynthetic process"/>
    <property type="evidence" value="ECO:0007669"/>
    <property type="project" value="Ensembl"/>
</dbReference>
<evidence type="ECO:0000256" key="5">
    <source>
        <dbReference type="ARBA" id="ARBA00022723"/>
    </source>
</evidence>
<evidence type="ECO:0000256" key="16">
    <source>
        <dbReference type="SAM" id="MobiDB-lite"/>
    </source>
</evidence>
<accession>G3WTQ0</accession>
<dbReference type="AlphaFoldDB" id="G3WTQ0"/>
<dbReference type="Ensembl" id="ENSSHAT00000018960.2">
    <property type="protein sequence ID" value="ENSSHAP00000018805.2"/>
    <property type="gene ID" value="ENSSHAG00000015960.2"/>
</dbReference>
<keyword evidence="11" id="KW-0223">Dioxygenase</keyword>
<evidence type="ECO:0000256" key="1">
    <source>
        <dbReference type="ARBA" id="ARBA00001961"/>
    </source>
</evidence>
<dbReference type="STRING" id="9305.ENSSHAP00000018805"/>
<dbReference type="InterPro" id="IPR039575">
    <property type="entry name" value="P3H"/>
</dbReference>
<dbReference type="InParanoid" id="G3WTQ0"/>
<evidence type="ECO:0000256" key="2">
    <source>
        <dbReference type="ARBA" id="ARBA00001962"/>
    </source>
</evidence>
<dbReference type="InterPro" id="IPR056585">
    <property type="entry name" value="Leprecan_dom"/>
</dbReference>
<dbReference type="Pfam" id="PF13640">
    <property type="entry name" value="2OG-FeII_Oxy_3"/>
    <property type="match status" value="1"/>
</dbReference>
<evidence type="ECO:0000256" key="12">
    <source>
        <dbReference type="ARBA" id="ARBA00023002"/>
    </source>
</evidence>
<evidence type="ECO:0000256" key="17">
    <source>
        <dbReference type="SAM" id="Phobius"/>
    </source>
</evidence>
<keyword evidence="17" id="KW-0472">Membrane</keyword>
<evidence type="ECO:0000259" key="18">
    <source>
        <dbReference type="PROSITE" id="PS51471"/>
    </source>
</evidence>
<evidence type="ECO:0000256" key="11">
    <source>
        <dbReference type="ARBA" id="ARBA00022964"/>
    </source>
</evidence>
<dbReference type="Gene3D" id="2.60.120.620">
    <property type="entry name" value="q2cbj1_9rhob like domain"/>
    <property type="match status" value="1"/>
</dbReference>
<name>G3WTQ0_SARHA</name>
<feature type="region of interest" description="Disordered" evidence="16">
    <location>
        <begin position="344"/>
        <end position="368"/>
    </location>
</feature>
<dbReference type="GO" id="GO:0005783">
    <property type="term" value="C:endoplasmic reticulum"/>
    <property type="evidence" value="ECO:0007669"/>
    <property type="project" value="TreeGrafter"/>
</dbReference>
<evidence type="ECO:0000256" key="6">
    <source>
        <dbReference type="ARBA" id="ARBA00022729"/>
    </source>
</evidence>
<dbReference type="eggNOG" id="KOG4459">
    <property type="taxonomic scope" value="Eukaryota"/>
</dbReference>
<sequence length="827" mass="92546">MFSISNSSPLSSSFLSLPLFLSLWFSLHSLLIIPVGRAALHILPLLFFSLSSCFLPLSFSFPIPLASSLALSPSSPLPLTFLPFLRLLLLPNLHIMLSLLLLLLLLPPRGCAEPPGLAQLPRLAPLQSPDLLYADGLRAYAAGAWERAVALLREALRSRAEVGRARRDCGARCAAEPGTELPPVPSNDPGSDFSPGPWERLLLRAALRRAECVSQCAARRLGPRGAAGHRTVRALQDAFRRREPYNYLQRAYYQLKKLDLAVAAAHTFYVANPKHLQIREDMVKYHRMSGVRRQSFRDLENPLHWAAYDEGMELLKRQEVAAALPLLEEALRESLAQMENCRAECEGPEEQLTEEEEKEEEGDAQSESQNGLYEAIAGHWIKVLQCRQRCPGAVATRPGQNSPISDFLPSQLWQLQEAHAQVGNLSQAVENALSILLFYPDDEAVKGALNKYQKLLGEQSPDLSAREDIRHFVLQSLGEKKLLYYAMVHLGTSFKDPDSWTPDDVIPEELRKKLREDQEKRPWDSKLPEPESLAKWRDIQFLEGVTLTQDAGQLNGSERAVLDGLLTPAECEILLQLAKDAAKMGDGYRSRRSPHTPHELFEGLTVLRAAQLARAGAVNKHGAKLLLEVSERARNLTQAYFSPQWPLHLSFTHLVCRSAIDGEQEQRMDLSHPVHADNCLLDPYSGECWKEPPAYTYRDYSGLLYLNDDFQGGDLFFTEPDALTVTAQVRPQCGRLVAFSSGGENPHGVWAVTKGRRCTLALWHTWASEHMEQDRAEAEMLLRESDKSEEGEISSGDSSPEPPSVLGRKPQQARLEVRRQHPAREEL</sequence>
<keyword evidence="20" id="KW-1185">Reference proteome</keyword>
<comment type="cofactor">
    <cofactor evidence="2">
        <name>Fe cation</name>
        <dbReference type="ChEBI" id="CHEBI:24875"/>
    </cofactor>
</comment>
<gene>
    <name evidence="19" type="primary">P3H3</name>
</gene>
<dbReference type="GeneTree" id="ENSGT00940000159164"/>
<feature type="transmembrane region" description="Helical" evidence="17">
    <location>
        <begin position="45"/>
        <end position="64"/>
    </location>
</feature>
<dbReference type="InterPro" id="IPR006620">
    <property type="entry name" value="Pro_4_hyd_alph"/>
</dbReference>
<feature type="compositionally biased region" description="Acidic residues" evidence="16">
    <location>
        <begin position="346"/>
        <end position="364"/>
    </location>
</feature>
<reference evidence="19 20" key="1">
    <citation type="journal article" date="2011" name="Proc. Natl. Acad. Sci. U.S.A.">
        <title>Genetic diversity and population structure of the endangered marsupial Sarcophilus harrisii (Tasmanian devil).</title>
        <authorList>
            <person name="Miller W."/>
            <person name="Hayes V.M."/>
            <person name="Ratan A."/>
            <person name="Petersen D.C."/>
            <person name="Wittekindt N.E."/>
            <person name="Miller J."/>
            <person name="Walenz B."/>
            <person name="Knight J."/>
            <person name="Qi J."/>
            <person name="Zhao F."/>
            <person name="Wang Q."/>
            <person name="Bedoya-Reina O.C."/>
            <person name="Katiyar N."/>
            <person name="Tomsho L.P."/>
            <person name="Kasson L.M."/>
            <person name="Hardie R.A."/>
            <person name="Woodbridge P."/>
            <person name="Tindall E.A."/>
            <person name="Bertelsen M.F."/>
            <person name="Dixon D."/>
            <person name="Pyecroft S."/>
            <person name="Helgen K.M."/>
            <person name="Lesk A.M."/>
            <person name="Pringle T.H."/>
            <person name="Patterson N."/>
            <person name="Zhang Y."/>
            <person name="Kreiss A."/>
            <person name="Woods G.M."/>
            <person name="Jones M.E."/>
            <person name="Schuster S.C."/>
        </authorList>
    </citation>
    <scope>NUCLEOTIDE SEQUENCE [LARGE SCALE GENOMIC DNA]</scope>
</reference>
<evidence type="ECO:0000313" key="20">
    <source>
        <dbReference type="Proteomes" id="UP000007648"/>
    </source>
</evidence>
<protein>
    <recommendedName>
        <fullName evidence="4">procollagen-proline 3-dioxygenase</fullName>
        <ecNumber evidence="4">1.14.11.7</ecNumber>
    </recommendedName>
</protein>
<evidence type="ECO:0000256" key="3">
    <source>
        <dbReference type="ARBA" id="ARBA00006487"/>
    </source>
</evidence>
<evidence type="ECO:0000256" key="7">
    <source>
        <dbReference type="ARBA" id="ARBA00022737"/>
    </source>
</evidence>
<dbReference type="FunCoup" id="G3WTQ0">
    <property type="interactions" value="309"/>
</dbReference>
<keyword evidence="10" id="KW-0847">Vitamin C</keyword>
<evidence type="ECO:0000313" key="19">
    <source>
        <dbReference type="Ensembl" id="ENSSHAP00000018805.2"/>
    </source>
</evidence>
<evidence type="ECO:0000256" key="15">
    <source>
        <dbReference type="ARBA" id="ARBA00047756"/>
    </source>
</evidence>
<comment type="cofactor">
    <cofactor evidence="1">
        <name>L-ascorbate</name>
        <dbReference type="ChEBI" id="CHEBI:38290"/>
    </cofactor>
</comment>
<organism evidence="19 20">
    <name type="scientific">Sarcophilus harrisii</name>
    <name type="common">Tasmanian devil</name>
    <name type="synonym">Sarcophilus laniarius</name>
    <dbReference type="NCBI Taxonomy" id="9305"/>
    <lineage>
        <taxon>Eukaryota</taxon>
        <taxon>Metazoa</taxon>
        <taxon>Chordata</taxon>
        <taxon>Craniata</taxon>
        <taxon>Vertebrata</taxon>
        <taxon>Euteleostomi</taxon>
        <taxon>Mammalia</taxon>
        <taxon>Metatheria</taxon>
        <taxon>Dasyuromorphia</taxon>
        <taxon>Dasyuridae</taxon>
        <taxon>Sarcophilus</taxon>
    </lineage>
</organism>
<feature type="region of interest" description="Disordered" evidence="16">
    <location>
        <begin position="778"/>
        <end position="827"/>
    </location>
</feature>
<dbReference type="Pfam" id="PF23557">
    <property type="entry name" value="TPR_leprecan"/>
    <property type="match status" value="1"/>
</dbReference>
<dbReference type="GO" id="GO:0031418">
    <property type="term" value="F:L-ascorbic acid binding"/>
    <property type="evidence" value="ECO:0007669"/>
    <property type="project" value="UniProtKB-KW"/>
</dbReference>
<dbReference type="GO" id="GO:1902494">
    <property type="term" value="C:catalytic complex"/>
    <property type="evidence" value="ECO:0007669"/>
    <property type="project" value="Ensembl"/>
</dbReference>
<keyword evidence="6" id="KW-0732">Signal</keyword>
<feature type="transmembrane region" description="Helical" evidence="17">
    <location>
        <begin position="12"/>
        <end position="33"/>
    </location>
</feature>
<dbReference type="SMART" id="SM00702">
    <property type="entry name" value="P4Hc"/>
    <property type="match status" value="1"/>
</dbReference>
<dbReference type="HOGENOM" id="CLU_017820_0_0_1"/>
<dbReference type="Proteomes" id="UP000007648">
    <property type="component" value="Unassembled WGS sequence"/>
</dbReference>
<reference evidence="19" key="3">
    <citation type="submission" date="2025-09" db="UniProtKB">
        <authorList>
            <consortium name="Ensembl"/>
        </authorList>
    </citation>
    <scope>IDENTIFICATION</scope>
</reference>
<keyword evidence="12" id="KW-0560">Oxidoreductase</keyword>
<dbReference type="PROSITE" id="PS51471">
    <property type="entry name" value="FE2OG_OXY"/>
    <property type="match status" value="1"/>
</dbReference>
<keyword evidence="14" id="KW-0325">Glycoprotein</keyword>
<evidence type="ECO:0000256" key="13">
    <source>
        <dbReference type="ARBA" id="ARBA00023004"/>
    </source>
</evidence>
<keyword evidence="13" id="KW-0408">Iron</keyword>
<feature type="domain" description="Fe2OG dioxygenase" evidence="18">
    <location>
        <begin position="652"/>
        <end position="766"/>
    </location>
</feature>
<feature type="compositionally biased region" description="Basic and acidic residues" evidence="16">
    <location>
        <begin position="778"/>
        <end position="790"/>
    </location>
</feature>
<dbReference type="GO" id="GO:0008285">
    <property type="term" value="P:negative regulation of cell population proliferation"/>
    <property type="evidence" value="ECO:0007669"/>
    <property type="project" value="Ensembl"/>
</dbReference>
<keyword evidence="17" id="KW-0812">Transmembrane</keyword>
<dbReference type="PANTHER" id="PTHR14049">
    <property type="entry name" value="LEPRECAN 1"/>
    <property type="match status" value="1"/>
</dbReference>
<dbReference type="EC" id="1.14.11.7" evidence="4"/>
<dbReference type="Gene3D" id="1.25.40.10">
    <property type="entry name" value="Tetratricopeptide repeat domain"/>
    <property type="match status" value="1"/>
</dbReference>
<evidence type="ECO:0000256" key="10">
    <source>
        <dbReference type="ARBA" id="ARBA00022896"/>
    </source>
</evidence>
<keyword evidence="9" id="KW-0256">Endoplasmic reticulum</keyword>
<dbReference type="PANTHER" id="PTHR14049:SF14">
    <property type="entry name" value="PROLYL 3-HYDROXYLASE 3"/>
    <property type="match status" value="1"/>
</dbReference>
<dbReference type="InterPro" id="IPR011990">
    <property type="entry name" value="TPR-like_helical_dom_sf"/>
</dbReference>
<keyword evidence="5" id="KW-0479">Metal-binding</keyword>
<reference evidence="19" key="2">
    <citation type="submission" date="2025-08" db="UniProtKB">
        <authorList>
            <consortium name="Ensembl"/>
        </authorList>
    </citation>
    <scope>IDENTIFICATION</scope>
</reference>
<evidence type="ECO:0000256" key="14">
    <source>
        <dbReference type="ARBA" id="ARBA00023180"/>
    </source>
</evidence>
<keyword evidence="17" id="KW-1133">Transmembrane helix</keyword>
<keyword evidence="8" id="KW-0802">TPR repeat</keyword>
<evidence type="ECO:0000256" key="8">
    <source>
        <dbReference type="ARBA" id="ARBA00022803"/>
    </source>
</evidence>
<evidence type="ECO:0000256" key="9">
    <source>
        <dbReference type="ARBA" id="ARBA00022824"/>
    </source>
</evidence>
<dbReference type="InterPro" id="IPR044862">
    <property type="entry name" value="Pro_4_hyd_alph_FE2OG_OXY"/>
</dbReference>
<evidence type="ECO:0000256" key="4">
    <source>
        <dbReference type="ARBA" id="ARBA00012262"/>
    </source>
</evidence>
<dbReference type="FunFam" id="2.60.120.620:FF:000003">
    <property type="entry name" value="Prolyl 3-hydroxylase 2"/>
    <property type="match status" value="1"/>
</dbReference>
<feature type="compositionally biased region" description="Basic and acidic residues" evidence="16">
    <location>
        <begin position="815"/>
        <end position="827"/>
    </location>
</feature>
<dbReference type="GO" id="GO:0019797">
    <property type="term" value="F:procollagen-proline 3-dioxygenase activity"/>
    <property type="evidence" value="ECO:0007669"/>
    <property type="project" value="UniProtKB-EC"/>
</dbReference>
<dbReference type="GO" id="GO:0005506">
    <property type="term" value="F:iron ion binding"/>
    <property type="evidence" value="ECO:0007669"/>
    <property type="project" value="InterPro"/>
</dbReference>
<keyword evidence="7" id="KW-0677">Repeat</keyword>
<comment type="catalytic activity">
    <reaction evidence="15">
        <text>L-prolyl-[collagen] + 2-oxoglutarate + O2 = trans-3-hydroxy-L-prolyl-[collagen] + succinate + CO2</text>
        <dbReference type="Rhea" id="RHEA:22872"/>
        <dbReference type="Rhea" id="RHEA-COMP:11676"/>
        <dbReference type="Rhea" id="RHEA-COMP:11678"/>
        <dbReference type="ChEBI" id="CHEBI:15379"/>
        <dbReference type="ChEBI" id="CHEBI:16526"/>
        <dbReference type="ChEBI" id="CHEBI:16810"/>
        <dbReference type="ChEBI" id="CHEBI:30031"/>
        <dbReference type="ChEBI" id="CHEBI:50342"/>
        <dbReference type="ChEBI" id="CHEBI:85428"/>
        <dbReference type="EC" id="1.14.11.7"/>
    </reaction>
</comment>
<dbReference type="InterPro" id="IPR005123">
    <property type="entry name" value="Oxoglu/Fe-dep_dioxygenase_dom"/>
</dbReference>
<proteinExistence type="inferred from homology"/>
<comment type="similarity">
    <text evidence="3">Belongs to the leprecan family.</text>
</comment>